<name>A0ABQ0GLM1_9PEZI</name>
<organism evidence="1 2">
    <name type="scientific">Madurella fahalii</name>
    <dbReference type="NCBI Taxonomy" id="1157608"/>
    <lineage>
        <taxon>Eukaryota</taxon>
        <taxon>Fungi</taxon>
        <taxon>Dikarya</taxon>
        <taxon>Ascomycota</taxon>
        <taxon>Pezizomycotina</taxon>
        <taxon>Sordariomycetes</taxon>
        <taxon>Sordariomycetidae</taxon>
        <taxon>Sordariales</taxon>
        <taxon>Sordariales incertae sedis</taxon>
        <taxon>Madurella</taxon>
    </lineage>
</organism>
<dbReference type="RefSeq" id="XP_070920397.1">
    <property type="nucleotide sequence ID" value="XM_071064296.1"/>
</dbReference>
<keyword evidence="2" id="KW-1185">Reference proteome</keyword>
<protein>
    <submittedName>
        <fullName evidence="1">Uncharacterized protein</fullName>
    </submittedName>
</protein>
<accession>A0ABQ0GLM1</accession>
<gene>
    <name evidence="1" type="ORF">MFIFM68171_08877</name>
</gene>
<reference evidence="1 2" key="1">
    <citation type="submission" date="2024-09" db="EMBL/GenBank/DDBJ databases">
        <title>Itraconazole resistance in Madurella fahalii resulting from another homologue of gene encoding cytochrome P450 14-alpha sterol demethylase (CYP51).</title>
        <authorList>
            <person name="Yoshioka I."/>
            <person name="Fahal A.H."/>
            <person name="Kaneko S."/>
            <person name="Yaguchi T."/>
        </authorList>
    </citation>
    <scope>NUCLEOTIDE SEQUENCE [LARGE SCALE GENOMIC DNA]</scope>
    <source>
        <strain evidence="1 2">IFM 68171</strain>
    </source>
</reference>
<dbReference type="GeneID" id="98179619"/>
<dbReference type="Proteomes" id="UP001628179">
    <property type="component" value="Unassembled WGS sequence"/>
</dbReference>
<dbReference type="EMBL" id="BAAFSV010000005">
    <property type="protein sequence ID" value="GAB1318667.1"/>
    <property type="molecule type" value="Genomic_DNA"/>
</dbReference>
<evidence type="ECO:0000313" key="1">
    <source>
        <dbReference type="EMBL" id="GAB1318667.1"/>
    </source>
</evidence>
<evidence type="ECO:0000313" key="2">
    <source>
        <dbReference type="Proteomes" id="UP001628179"/>
    </source>
</evidence>
<proteinExistence type="predicted"/>
<sequence length="218" mass="25064">MCFVAVIEKGRACSDKCPGIRVEYFVDLCEHGVLADNGEVFRCQYRNRILDSAPSPVMCDGCEQMWLAEWDAWVDAQMRNIAHSMLFFDMDGAARDRAVEEVGRCIRRANGQIRRNYERERARLVGVLRDELEFAKVMFYTTGESVRLRNHLPLDGRRGMTPASVGPAAGLPRWQLDYGHYQYLYRLIPDMAQHFVLDKMQRESGKPLGLRRGRVNDG</sequence>
<comment type="caution">
    <text evidence="1">The sequence shown here is derived from an EMBL/GenBank/DDBJ whole genome shotgun (WGS) entry which is preliminary data.</text>
</comment>